<dbReference type="AlphaFoldDB" id="R0I8F3"/>
<dbReference type="GeneID" id="19399683"/>
<reference evidence="1 2" key="1">
    <citation type="journal article" date="2012" name="PLoS Pathog.">
        <title>Diverse lifestyles and strategies of plant pathogenesis encoded in the genomes of eighteen Dothideomycetes fungi.</title>
        <authorList>
            <person name="Ohm R.A."/>
            <person name="Feau N."/>
            <person name="Henrissat B."/>
            <person name="Schoch C.L."/>
            <person name="Horwitz B.A."/>
            <person name="Barry K.W."/>
            <person name="Condon B.J."/>
            <person name="Copeland A.C."/>
            <person name="Dhillon B."/>
            <person name="Glaser F."/>
            <person name="Hesse C.N."/>
            <person name="Kosti I."/>
            <person name="LaButti K."/>
            <person name="Lindquist E.A."/>
            <person name="Lucas S."/>
            <person name="Salamov A.A."/>
            <person name="Bradshaw R.E."/>
            <person name="Ciuffetti L."/>
            <person name="Hamelin R.C."/>
            <person name="Kema G.H.J."/>
            <person name="Lawrence C."/>
            <person name="Scott J.A."/>
            <person name="Spatafora J.W."/>
            <person name="Turgeon B.G."/>
            <person name="de Wit P.J.G.M."/>
            <person name="Zhong S."/>
            <person name="Goodwin S.B."/>
            <person name="Grigoriev I.V."/>
        </authorList>
    </citation>
    <scope>NUCLEOTIDE SEQUENCE [LARGE SCALE GENOMIC DNA]</scope>
    <source>
        <strain evidence="2">28A</strain>
    </source>
</reference>
<proteinExistence type="predicted"/>
<evidence type="ECO:0000313" key="1">
    <source>
        <dbReference type="EMBL" id="EOA81666.1"/>
    </source>
</evidence>
<gene>
    <name evidence="1" type="ORF">SETTUDRAFT_166052</name>
</gene>
<dbReference type="RefSeq" id="XP_008031064.1">
    <property type="nucleotide sequence ID" value="XM_008032873.1"/>
</dbReference>
<keyword evidence="2" id="KW-1185">Reference proteome</keyword>
<protein>
    <submittedName>
        <fullName evidence="1">Uncharacterized protein</fullName>
    </submittedName>
</protein>
<name>R0I8F3_EXST2</name>
<accession>R0I8F3</accession>
<organism evidence="1 2">
    <name type="scientific">Exserohilum turcicum (strain 28A)</name>
    <name type="common">Northern leaf blight fungus</name>
    <name type="synonym">Setosphaeria turcica</name>
    <dbReference type="NCBI Taxonomy" id="671987"/>
    <lineage>
        <taxon>Eukaryota</taxon>
        <taxon>Fungi</taxon>
        <taxon>Dikarya</taxon>
        <taxon>Ascomycota</taxon>
        <taxon>Pezizomycotina</taxon>
        <taxon>Dothideomycetes</taxon>
        <taxon>Pleosporomycetidae</taxon>
        <taxon>Pleosporales</taxon>
        <taxon>Pleosporineae</taxon>
        <taxon>Pleosporaceae</taxon>
        <taxon>Exserohilum</taxon>
    </lineage>
</organism>
<evidence type="ECO:0000313" key="2">
    <source>
        <dbReference type="Proteomes" id="UP000016935"/>
    </source>
</evidence>
<sequence>MACTRHAPRPGKPPSLRSPFAGCLPWAALLCRHPTLSLSQETLVVERYVHVQRTRLAVLC</sequence>
<dbReference type="EMBL" id="KB908866">
    <property type="protein sequence ID" value="EOA81666.1"/>
    <property type="molecule type" value="Genomic_DNA"/>
</dbReference>
<dbReference type="HOGENOM" id="CLU_2943286_0_0_1"/>
<dbReference type="Proteomes" id="UP000016935">
    <property type="component" value="Unassembled WGS sequence"/>
</dbReference>
<reference evidence="1 2" key="2">
    <citation type="journal article" date="2013" name="PLoS Genet.">
        <title>Comparative genome structure, secondary metabolite, and effector coding capacity across Cochliobolus pathogens.</title>
        <authorList>
            <person name="Condon B.J."/>
            <person name="Leng Y."/>
            <person name="Wu D."/>
            <person name="Bushley K.E."/>
            <person name="Ohm R.A."/>
            <person name="Otillar R."/>
            <person name="Martin J."/>
            <person name="Schackwitz W."/>
            <person name="Grimwood J."/>
            <person name="MohdZainudin N."/>
            <person name="Xue C."/>
            <person name="Wang R."/>
            <person name="Manning V.A."/>
            <person name="Dhillon B."/>
            <person name="Tu Z.J."/>
            <person name="Steffenson B.J."/>
            <person name="Salamov A."/>
            <person name="Sun H."/>
            <person name="Lowry S."/>
            <person name="LaButti K."/>
            <person name="Han J."/>
            <person name="Copeland A."/>
            <person name="Lindquist E."/>
            <person name="Barry K."/>
            <person name="Schmutz J."/>
            <person name="Baker S.E."/>
            <person name="Ciuffetti L.M."/>
            <person name="Grigoriev I.V."/>
            <person name="Zhong S."/>
            <person name="Turgeon B.G."/>
        </authorList>
    </citation>
    <scope>NUCLEOTIDE SEQUENCE [LARGE SCALE GENOMIC DNA]</scope>
    <source>
        <strain evidence="2">28A</strain>
    </source>
</reference>